<dbReference type="EMBL" id="JARKNE010000004">
    <property type="protein sequence ID" value="KAK5836620.1"/>
    <property type="molecule type" value="Genomic_DNA"/>
</dbReference>
<reference evidence="1 2" key="1">
    <citation type="submission" date="2023-03" db="EMBL/GenBank/DDBJ databases">
        <title>WGS of Gossypium arboreum.</title>
        <authorList>
            <person name="Yu D."/>
        </authorList>
    </citation>
    <scope>NUCLEOTIDE SEQUENCE [LARGE SCALE GENOMIC DNA]</scope>
    <source>
        <tissue evidence="1">Leaf</tissue>
    </source>
</reference>
<keyword evidence="2" id="KW-1185">Reference proteome</keyword>
<protein>
    <submittedName>
        <fullName evidence="1">Uncharacterized protein</fullName>
    </submittedName>
</protein>
<gene>
    <name evidence="1" type="ORF">PVK06_012416</name>
</gene>
<proteinExistence type="predicted"/>
<evidence type="ECO:0000313" key="2">
    <source>
        <dbReference type="Proteomes" id="UP001358586"/>
    </source>
</evidence>
<name>A0ABR0QBA6_GOSAR</name>
<organism evidence="1 2">
    <name type="scientific">Gossypium arboreum</name>
    <name type="common">Tree cotton</name>
    <name type="synonym">Gossypium nanking</name>
    <dbReference type="NCBI Taxonomy" id="29729"/>
    <lineage>
        <taxon>Eukaryota</taxon>
        <taxon>Viridiplantae</taxon>
        <taxon>Streptophyta</taxon>
        <taxon>Embryophyta</taxon>
        <taxon>Tracheophyta</taxon>
        <taxon>Spermatophyta</taxon>
        <taxon>Magnoliopsida</taxon>
        <taxon>eudicotyledons</taxon>
        <taxon>Gunneridae</taxon>
        <taxon>Pentapetalae</taxon>
        <taxon>rosids</taxon>
        <taxon>malvids</taxon>
        <taxon>Malvales</taxon>
        <taxon>Malvaceae</taxon>
        <taxon>Malvoideae</taxon>
        <taxon>Gossypium</taxon>
    </lineage>
</organism>
<comment type="caution">
    <text evidence="1">The sequence shown here is derived from an EMBL/GenBank/DDBJ whole genome shotgun (WGS) entry which is preliminary data.</text>
</comment>
<evidence type="ECO:0000313" key="1">
    <source>
        <dbReference type="EMBL" id="KAK5836620.1"/>
    </source>
</evidence>
<dbReference type="Proteomes" id="UP001358586">
    <property type="component" value="Chromosome 4"/>
</dbReference>
<sequence length="140" mass="16618">MEEVVHDVSNLDPNDQFITDNHLELNLESRQEFRTRCKNELNINEDVFDPNNIDIVVELEVNELQPILNESVDEPIYFLAITENVLAKEIDEFISFLFNDKDKAQTTKTSRDMERRKLDTVIPQRIIWGWDGFYVKWLVM</sequence>
<accession>A0ABR0QBA6</accession>